<organism evidence="3 4">
    <name type="scientific">Rhodospira trueperi</name>
    <dbReference type="NCBI Taxonomy" id="69960"/>
    <lineage>
        <taxon>Bacteria</taxon>
        <taxon>Pseudomonadati</taxon>
        <taxon>Pseudomonadota</taxon>
        <taxon>Alphaproteobacteria</taxon>
        <taxon>Rhodospirillales</taxon>
        <taxon>Rhodospirillaceae</taxon>
        <taxon>Rhodospira</taxon>
    </lineage>
</organism>
<dbReference type="InterPro" id="IPR025406">
    <property type="entry name" value="DUF4132"/>
</dbReference>
<accession>A0A1G7FQQ8</accession>
<protein>
    <recommendedName>
        <fullName evidence="2">DUF4132 domain-containing protein</fullName>
    </recommendedName>
</protein>
<dbReference type="STRING" id="69960.SAMN05421720_11222"/>
<keyword evidence="4" id="KW-1185">Reference proteome</keyword>
<feature type="domain" description="DUF4132" evidence="2">
    <location>
        <begin position="1052"/>
        <end position="1237"/>
    </location>
</feature>
<dbReference type="SUPFAM" id="SSF48371">
    <property type="entry name" value="ARM repeat"/>
    <property type="match status" value="1"/>
</dbReference>
<dbReference type="Proteomes" id="UP000199412">
    <property type="component" value="Unassembled WGS sequence"/>
</dbReference>
<dbReference type="RefSeq" id="WP_092787428.1">
    <property type="nucleotide sequence ID" value="NZ_FNAP01000012.1"/>
</dbReference>
<reference evidence="3 4" key="1">
    <citation type="submission" date="2016-10" db="EMBL/GenBank/DDBJ databases">
        <authorList>
            <person name="de Groot N.N."/>
        </authorList>
    </citation>
    <scope>NUCLEOTIDE SEQUENCE [LARGE SCALE GENOMIC DNA]</scope>
    <source>
        <strain evidence="3 4">ATCC 700224</strain>
    </source>
</reference>
<evidence type="ECO:0000256" key="1">
    <source>
        <dbReference type="SAM" id="MobiDB-lite"/>
    </source>
</evidence>
<dbReference type="Pfam" id="PF13569">
    <property type="entry name" value="DUF4132"/>
    <property type="match status" value="1"/>
</dbReference>
<dbReference type="EMBL" id="FNAP01000012">
    <property type="protein sequence ID" value="SDE78005.1"/>
    <property type="molecule type" value="Genomic_DNA"/>
</dbReference>
<name>A0A1G7FQQ8_9PROT</name>
<dbReference type="Gene3D" id="1.25.10.10">
    <property type="entry name" value="Leucine-rich Repeat Variant"/>
    <property type="match status" value="1"/>
</dbReference>
<dbReference type="InterPro" id="IPR016024">
    <property type="entry name" value="ARM-type_fold"/>
</dbReference>
<sequence length="1333" mass="145461">MDTPADTDQDLLGPPLFDRALIERSRAENRPLFGHVAGLYCDILAKSLQDRRQSQRSPANTAKPKGLMSRLSGLGFFGGQAGNDRERTFRDDLIRWIEGQSDVAPAIPPGYIASDERFGDDAYMIALCSALHPDACWDARGANRLGKFLRLSRSRARVGGPGQSSDDMTLITDYDAALEYLAVLQGCKTQFKATIDAAGTVIRRFESLGLTLPRLGAILGVDAMGAFRTLAKFSGFENPTVTPIDRYKIAPRPILVTGIGGFMADHAGQITEEVCAQPDTAIGLVLETARYFDAEPVFGKATFRIAAEASVSRRKAAEPFVAVYPADRLQAACEDAFATLTPAARARLLEMLVVKRPDEARTLFPRWLETEAAAKPKAVMETALDRWAQGAGGAGVGAAAQPDAPPDDETGYLALDGTRVTLPPLPEEEPLPPLEEAAFDPLRPLVSEYNQRVRAHNEKELRWAGSQTHRKPSFKPEIDAIALANSQRQAMNQTLLPKPKDSHGRSADTALYLLKKSFTDLYATFSGLDPEPMRRMFDQEAVDWRHLINLSNNNKNLFGRLDVLYGATADDRHLELGALWRRIEAGLDIRRVVRFKPDLLPVPGDASYRLQHYYESLDISPYAAETLWPGFLTRLPKLLENLRATERKDSARGDDKARLVTDSLTILAQFPKAPMCVVPDLLRLALGPERSWRRPAQDLLADHPAATALCVETLGDRNSALRIDAARWLARRGDASALPAVEKALAKEKLPNARAALMGAVKALGGDLRRWLDPAALQSEAEKGLKTLKLDAVDWLMPRLPRDLCWADGTPLSPQILDYWIALAVKLKEPGGNALFQLWLDELRPQDAARLGLTLFRAWLARDVLPRGEAEARAEMATMTPQQITSESYRYMSWEACRQASFEEKAAAILKGLAERERSAIDAKGVLGLCARAPGGEIAALARPYLKKHGERVNQAKAVLEAVAAIPDVAAIQVIVGAADHTRQKTVQQLAQELMEGIAAARGWTPEDLADRTVSACGFENDGTQAVDCGAGRIFVLRLDDSAAVQVLNPDGKVVKALPAPAGDDEDQAKGKAARKTLTAVKKQLAQTVEHLTARWITAMCVERAWPLEDWTACFATHPVAGRLAQRLVWQGLDADGTPVSCFRPLADGSWSDAEDGTVDPSAVAAVRLVHAGLLTGEDVAAWRAHLTDYEVAPLFDQFLAPVDLTEAEGKRTELHDRRGWIIETFTLRAQATKRGYERGLIGDGGGFTTYVKRFRAAGLEAELRFSGSCVPEENEPCALLGLAVCKPRQGWHGRPVALGSVPPALLAALRADFIAIGDAGSGYAEDFENYGP</sequence>
<evidence type="ECO:0000313" key="3">
    <source>
        <dbReference type="EMBL" id="SDE78005.1"/>
    </source>
</evidence>
<evidence type="ECO:0000313" key="4">
    <source>
        <dbReference type="Proteomes" id="UP000199412"/>
    </source>
</evidence>
<gene>
    <name evidence="3" type="ORF">SAMN05421720_11222</name>
</gene>
<dbReference type="OrthoDB" id="9763697at2"/>
<proteinExistence type="predicted"/>
<feature type="region of interest" description="Disordered" evidence="1">
    <location>
        <begin position="392"/>
        <end position="411"/>
    </location>
</feature>
<dbReference type="InterPro" id="IPR011989">
    <property type="entry name" value="ARM-like"/>
</dbReference>
<evidence type="ECO:0000259" key="2">
    <source>
        <dbReference type="Pfam" id="PF13569"/>
    </source>
</evidence>